<dbReference type="Proteomes" id="UP000315395">
    <property type="component" value="Chromosome"/>
</dbReference>
<dbReference type="InterPro" id="IPR011051">
    <property type="entry name" value="RmlC_Cupin_sf"/>
</dbReference>
<name>A0A516G8Y1_9MICO</name>
<accession>A0A516G8Y1</accession>
<proteinExistence type="predicted"/>
<protein>
    <submittedName>
        <fullName evidence="1">Cupin</fullName>
    </submittedName>
</protein>
<evidence type="ECO:0000313" key="1">
    <source>
        <dbReference type="EMBL" id="QDO87984.1"/>
    </source>
</evidence>
<dbReference type="OrthoDB" id="160522at2"/>
<keyword evidence="2" id="KW-1185">Reference proteome</keyword>
<dbReference type="KEGG" id="orz:FNH13_06200"/>
<dbReference type="RefSeq" id="WP_143782659.1">
    <property type="nucleotide sequence ID" value="NZ_CP041616.1"/>
</dbReference>
<dbReference type="InterPro" id="IPR014710">
    <property type="entry name" value="RmlC-like_jellyroll"/>
</dbReference>
<dbReference type="EMBL" id="CP041616">
    <property type="protein sequence ID" value="QDO87984.1"/>
    <property type="molecule type" value="Genomic_DNA"/>
</dbReference>
<organism evidence="1 2">
    <name type="scientific">Ornithinimicrobium ciconiae</name>
    <dbReference type="NCBI Taxonomy" id="2594265"/>
    <lineage>
        <taxon>Bacteria</taxon>
        <taxon>Bacillati</taxon>
        <taxon>Actinomycetota</taxon>
        <taxon>Actinomycetes</taxon>
        <taxon>Micrococcales</taxon>
        <taxon>Ornithinimicrobiaceae</taxon>
        <taxon>Ornithinimicrobium</taxon>
    </lineage>
</organism>
<dbReference type="AlphaFoldDB" id="A0A516G8Y1"/>
<dbReference type="SUPFAM" id="SSF51182">
    <property type="entry name" value="RmlC-like cupins"/>
    <property type="match status" value="1"/>
</dbReference>
<reference evidence="1 2" key="1">
    <citation type="submission" date="2019-07" db="EMBL/GenBank/DDBJ databases">
        <title>complete genome sequencing of Ornithinimicrobium sp. H23M54.</title>
        <authorList>
            <person name="Bae J.-W."/>
            <person name="Lee S.-Y."/>
        </authorList>
    </citation>
    <scope>NUCLEOTIDE SEQUENCE [LARGE SCALE GENOMIC DNA]</scope>
    <source>
        <strain evidence="1 2">H23M54</strain>
    </source>
</reference>
<sequence length="115" mass="12198">MAQHLEPVRIPVPGGKVIEELAGRVATGHNNYSVARMSAPAGWDEPTQRPDFDEVTYVLAGELLVHTEAGTETVGAGRGVLTRAGERVRYEAGPEGADYVAVCVPAFSEEGAHRA</sequence>
<dbReference type="Gene3D" id="2.60.120.10">
    <property type="entry name" value="Jelly Rolls"/>
    <property type="match status" value="1"/>
</dbReference>
<evidence type="ECO:0000313" key="2">
    <source>
        <dbReference type="Proteomes" id="UP000315395"/>
    </source>
</evidence>
<gene>
    <name evidence="1" type="ORF">FNH13_06200</name>
</gene>